<protein>
    <recommendedName>
        <fullName evidence="6">Acetyl-coenzyme A synthetase</fullName>
        <shortName evidence="6">AcCoA synthetase</shortName>
        <shortName evidence="6">Acs</shortName>
        <ecNumber evidence="6">6.2.1.1</ecNumber>
    </recommendedName>
    <alternativeName>
        <fullName evidence="6">Acetate--CoA ligase</fullName>
    </alternativeName>
    <alternativeName>
        <fullName evidence="6">Acyl-activating enzyme</fullName>
    </alternativeName>
</protein>
<dbReference type="GO" id="GO:0005524">
    <property type="term" value="F:ATP binding"/>
    <property type="evidence" value="ECO:0007669"/>
    <property type="project" value="UniProtKB-KW"/>
</dbReference>
<accession>A0A212TFX1</accession>
<feature type="binding site" evidence="6">
    <location>
        <position position="502"/>
    </location>
    <ligand>
        <name>ATP</name>
        <dbReference type="ChEBI" id="CHEBI:30616"/>
    </ligand>
</feature>
<keyword evidence="3 6" id="KW-0547">Nucleotide-binding</keyword>
<dbReference type="SUPFAM" id="SSF56801">
    <property type="entry name" value="Acetyl-CoA synthetase-like"/>
    <property type="match status" value="1"/>
</dbReference>
<dbReference type="InterPro" id="IPR045851">
    <property type="entry name" value="AMP-bd_C_sf"/>
</dbReference>
<dbReference type="OrthoDB" id="9803968at2"/>
<dbReference type="AlphaFoldDB" id="A0A212TFX1"/>
<feature type="binding site" evidence="6">
    <location>
        <begin position="413"/>
        <end position="418"/>
    </location>
    <ligand>
        <name>ATP</name>
        <dbReference type="ChEBI" id="CHEBI:30616"/>
    </ligand>
</feature>
<dbReference type="Pfam" id="PF00501">
    <property type="entry name" value="AMP-binding"/>
    <property type="match status" value="1"/>
</dbReference>
<feature type="binding site" evidence="6">
    <location>
        <position position="313"/>
    </location>
    <ligand>
        <name>CoA</name>
        <dbReference type="ChEBI" id="CHEBI:57287"/>
    </ligand>
</feature>
<comment type="similarity">
    <text evidence="1 6">Belongs to the ATP-dependent AMP-binding enzyme family.</text>
</comment>
<evidence type="ECO:0000256" key="6">
    <source>
        <dbReference type="HAMAP-Rule" id="MF_01123"/>
    </source>
</evidence>
<dbReference type="Gene3D" id="3.40.50.12780">
    <property type="entry name" value="N-terminal domain of ligase-like"/>
    <property type="match status" value="1"/>
</dbReference>
<dbReference type="InterPro" id="IPR000873">
    <property type="entry name" value="AMP-dep_synth/lig_dom"/>
</dbReference>
<feature type="binding site" evidence="6">
    <location>
        <position position="539"/>
    </location>
    <ligand>
        <name>Mg(2+)</name>
        <dbReference type="ChEBI" id="CHEBI:18420"/>
    </ligand>
</feature>
<comment type="catalytic activity">
    <reaction evidence="6">
        <text>acetate + ATP + CoA = acetyl-CoA + AMP + diphosphate</text>
        <dbReference type="Rhea" id="RHEA:23176"/>
        <dbReference type="ChEBI" id="CHEBI:30089"/>
        <dbReference type="ChEBI" id="CHEBI:30616"/>
        <dbReference type="ChEBI" id="CHEBI:33019"/>
        <dbReference type="ChEBI" id="CHEBI:57287"/>
        <dbReference type="ChEBI" id="CHEBI:57288"/>
        <dbReference type="ChEBI" id="CHEBI:456215"/>
        <dbReference type="EC" id="6.2.1.1"/>
    </reaction>
</comment>
<name>A0A212TFX1_9MICO</name>
<dbReference type="PANTHER" id="PTHR24095">
    <property type="entry name" value="ACETYL-COENZYME A SYNTHETASE"/>
    <property type="match status" value="1"/>
</dbReference>
<evidence type="ECO:0000256" key="1">
    <source>
        <dbReference type="ARBA" id="ARBA00006432"/>
    </source>
</evidence>
<dbReference type="Pfam" id="PF13193">
    <property type="entry name" value="AMP-binding_C"/>
    <property type="match status" value="1"/>
</dbReference>
<evidence type="ECO:0000256" key="3">
    <source>
        <dbReference type="ARBA" id="ARBA00022741"/>
    </source>
</evidence>
<dbReference type="RefSeq" id="WP_088818084.1">
    <property type="nucleotide sequence ID" value="NZ_FYEZ01000001.1"/>
</dbReference>
<feature type="binding site" evidence="6">
    <location>
        <position position="544"/>
    </location>
    <ligand>
        <name>Mg(2+)</name>
        <dbReference type="ChEBI" id="CHEBI:18420"/>
    </ligand>
</feature>
<dbReference type="NCBIfam" id="TIGR02188">
    <property type="entry name" value="Ac_CoA_lig_AcsA"/>
    <property type="match status" value="1"/>
</dbReference>
<comment type="cofactor">
    <cofactor evidence="6">
        <name>Mg(2+)</name>
        <dbReference type="ChEBI" id="CHEBI:18420"/>
    </cofactor>
</comment>
<dbReference type="GO" id="GO:0019427">
    <property type="term" value="P:acetyl-CoA biosynthetic process from acetate"/>
    <property type="evidence" value="ECO:0007669"/>
    <property type="project" value="UniProtKB-UniRule"/>
</dbReference>
<feature type="binding site" evidence="6">
    <location>
        <position position="517"/>
    </location>
    <ligand>
        <name>ATP</name>
        <dbReference type="ChEBI" id="CHEBI:30616"/>
    </ligand>
</feature>
<feature type="modified residue" description="N6-acetyllysine" evidence="6">
    <location>
        <position position="619"/>
    </location>
</feature>
<dbReference type="FunFam" id="3.40.50.12780:FF:000001">
    <property type="entry name" value="Acetyl-coenzyme A synthetase"/>
    <property type="match status" value="1"/>
</dbReference>
<feature type="binding site" evidence="6">
    <location>
        <position position="525"/>
    </location>
    <ligand>
        <name>CoA</name>
        <dbReference type="ChEBI" id="CHEBI:57287"/>
    </ligand>
</feature>
<evidence type="ECO:0000259" key="10">
    <source>
        <dbReference type="Pfam" id="PF16177"/>
    </source>
</evidence>
<feature type="region of interest" description="Disordered" evidence="7">
    <location>
        <begin position="1"/>
        <end position="20"/>
    </location>
</feature>
<feature type="binding site" evidence="6">
    <location>
        <begin position="193"/>
        <end position="196"/>
    </location>
    <ligand>
        <name>CoA</name>
        <dbReference type="ChEBI" id="CHEBI:57287"/>
    </ligand>
</feature>
<sequence length="651" mass="71117">MAQDTQHAPEPAASYPPPAEFATAANGTADLYQEAAQDRESFWAEQARRLPWHTDFEEVLDWSEAPFARWFADGELNASYVCLDQHVEAGRGEEVAIHWVGEPEGDRLDLTWNDLLDRTRRAANVLLELGVRAGDRVAIYLPMIPEAVVAMLACARIGATHSVVFGGFAPSALRTRIDDAEAKVVITADGGYRKGKASALKPNVDAALEDGGSPVSKVLVVRRTGQEVDWVEGRDLWWHEQLAEASREHEAEPMPAEQPLFILYTSGTTGKPKGIFHTTGGYLTQAAYTARTVLDLKPGQDVHWCTADVGWVTGHTYIVYGPMALGVTQVLYEGTPDTPHKGRWWEIVEQFGVTVLYTAPTAIRAAMKWGDDIPAGYDLSSIRLLGSVGEPINPEAWTWYRNHIGAGTAPVVDTWWQTETGAMMIAPLPGVTELVPGSAQVPVPGIEVDVVDDAGRSVADGEGGYLVVREPWPAMLRGVWGDPQRFRDTYWSRFEGMYFAGDGAKRDEDGNVWVLGRVDDVMNVSGHRLSTAEIESALVGHDAVAEAAVVGASDPGTGQAVVAYVILRGEVAQERADRGAEDAELVEELRQHVSREIGPIARPRDITIVPELPKTRSGKIMRRLLRDVAEGNEVGDVSTLADPTVMDHIRR</sequence>
<evidence type="ECO:0000313" key="11">
    <source>
        <dbReference type="EMBL" id="SNC64922.1"/>
    </source>
</evidence>
<dbReference type="EMBL" id="FYEZ01000001">
    <property type="protein sequence ID" value="SNC64922.1"/>
    <property type="molecule type" value="Genomic_DNA"/>
</dbReference>
<dbReference type="GO" id="GO:0046872">
    <property type="term" value="F:metal ion binding"/>
    <property type="evidence" value="ECO:0007669"/>
    <property type="project" value="UniProtKB-KW"/>
</dbReference>
<keyword evidence="6" id="KW-0460">Magnesium</keyword>
<dbReference type="InterPro" id="IPR011904">
    <property type="entry name" value="Ac_CoA_lig"/>
</dbReference>
<keyword evidence="5 6" id="KW-0007">Acetylation</keyword>
<feature type="binding site" evidence="6">
    <location>
        <begin position="389"/>
        <end position="391"/>
    </location>
    <ligand>
        <name>ATP</name>
        <dbReference type="ChEBI" id="CHEBI:30616"/>
    </ligand>
</feature>
<reference evidence="11 12" key="1">
    <citation type="submission" date="2017-06" db="EMBL/GenBank/DDBJ databases">
        <authorList>
            <person name="Kim H.J."/>
            <person name="Triplett B.A."/>
        </authorList>
    </citation>
    <scope>NUCLEOTIDE SEQUENCE [LARGE SCALE GENOMIC DNA]</scope>
    <source>
        <strain evidence="11 12">DSM 22179</strain>
    </source>
</reference>
<dbReference type="InterPro" id="IPR025110">
    <property type="entry name" value="AMP-bd_C"/>
</dbReference>
<dbReference type="GO" id="GO:0005829">
    <property type="term" value="C:cytosol"/>
    <property type="evidence" value="ECO:0007669"/>
    <property type="project" value="TreeGrafter"/>
</dbReference>
<gene>
    <name evidence="6" type="primary">acsA</name>
    <name evidence="11" type="ORF">SAMN05445756_1213</name>
</gene>
<evidence type="ECO:0000259" key="9">
    <source>
        <dbReference type="Pfam" id="PF13193"/>
    </source>
</evidence>
<feature type="binding site" evidence="6">
    <location>
        <position position="541"/>
    </location>
    <ligand>
        <name>Mg(2+)</name>
        <dbReference type="ChEBI" id="CHEBI:18420"/>
    </ligand>
</feature>
<evidence type="ECO:0000256" key="7">
    <source>
        <dbReference type="SAM" id="MobiDB-lite"/>
    </source>
</evidence>
<keyword evidence="12" id="KW-1185">Reference proteome</keyword>
<comment type="caution">
    <text evidence="6">Lacks conserved residue(s) required for the propagation of feature annotation.</text>
</comment>
<feature type="domain" description="AMP-dependent synthetase/ligase" evidence="8">
    <location>
        <begin position="89"/>
        <end position="478"/>
    </location>
</feature>
<dbReference type="NCBIfam" id="NF001208">
    <property type="entry name" value="PRK00174.1"/>
    <property type="match status" value="1"/>
</dbReference>
<dbReference type="EC" id="6.2.1.1" evidence="6"/>
<evidence type="ECO:0000259" key="8">
    <source>
        <dbReference type="Pfam" id="PF00501"/>
    </source>
</evidence>
<organism evidence="11 12">
    <name type="scientific">Kytococcus aerolatus</name>
    <dbReference type="NCBI Taxonomy" id="592308"/>
    <lineage>
        <taxon>Bacteria</taxon>
        <taxon>Bacillati</taxon>
        <taxon>Actinomycetota</taxon>
        <taxon>Actinomycetes</taxon>
        <taxon>Micrococcales</taxon>
        <taxon>Kytococcaceae</taxon>
        <taxon>Kytococcus</taxon>
    </lineage>
</organism>
<dbReference type="GO" id="GO:0016208">
    <property type="term" value="F:AMP binding"/>
    <property type="evidence" value="ECO:0007669"/>
    <property type="project" value="InterPro"/>
</dbReference>
<keyword evidence="2 6" id="KW-0436">Ligase</keyword>
<comment type="function">
    <text evidence="6">Catalyzes the conversion of acetate into acetyl-CoA (AcCoA), an essential intermediate at the junction of anabolic and catabolic pathways. AcsA undergoes a two-step reaction. In the first half reaction, AcsA combines acetate with ATP to form acetyl-adenylate (AcAMP) intermediate. In the second half reaction, it can then transfer the acetyl group from AcAMP to the sulfhydryl group of CoA, forming the product AcCoA.</text>
</comment>
<evidence type="ECO:0000313" key="12">
    <source>
        <dbReference type="Proteomes" id="UP000198122"/>
    </source>
</evidence>
<dbReference type="GO" id="GO:0003987">
    <property type="term" value="F:acetate-CoA ligase activity"/>
    <property type="evidence" value="ECO:0007669"/>
    <property type="project" value="UniProtKB-UniRule"/>
</dbReference>
<feature type="domain" description="Acetyl-coenzyme A synthetase N-terminal" evidence="10">
    <location>
        <begin position="29"/>
        <end position="82"/>
    </location>
</feature>
<dbReference type="Pfam" id="PF16177">
    <property type="entry name" value="ACAS_N"/>
    <property type="match status" value="1"/>
</dbReference>
<dbReference type="PROSITE" id="PS00455">
    <property type="entry name" value="AMP_BINDING"/>
    <property type="match status" value="1"/>
</dbReference>
<feature type="domain" description="AMP-binding enzyme C-terminal" evidence="9">
    <location>
        <begin position="533"/>
        <end position="619"/>
    </location>
</feature>
<dbReference type="PANTHER" id="PTHR24095:SF14">
    <property type="entry name" value="ACETYL-COENZYME A SYNTHETASE 1"/>
    <property type="match status" value="1"/>
</dbReference>
<keyword evidence="4 6" id="KW-0067">ATP-binding</keyword>
<dbReference type="HAMAP" id="MF_01123">
    <property type="entry name" value="Ac_CoA_synth"/>
    <property type="match status" value="1"/>
</dbReference>
<dbReference type="InterPro" id="IPR020845">
    <property type="entry name" value="AMP-binding_CS"/>
</dbReference>
<comment type="PTM">
    <text evidence="6">Acetylated. Deacetylation by the SIR2-homolog deacetylase activates the enzyme.</text>
</comment>
<dbReference type="Gene3D" id="3.30.300.30">
    <property type="match status" value="1"/>
</dbReference>
<dbReference type="CDD" id="cd05966">
    <property type="entry name" value="ACS"/>
    <property type="match status" value="1"/>
</dbReference>
<dbReference type="Proteomes" id="UP000198122">
    <property type="component" value="Unassembled WGS sequence"/>
</dbReference>
<evidence type="ECO:0000256" key="4">
    <source>
        <dbReference type="ARBA" id="ARBA00022840"/>
    </source>
</evidence>
<evidence type="ECO:0000256" key="5">
    <source>
        <dbReference type="ARBA" id="ARBA00022990"/>
    </source>
</evidence>
<dbReference type="InterPro" id="IPR042099">
    <property type="entry name" value="ANL_N_sf"/>
</dbReference>
<feature type="binding site" evidence="6">
    <location>
        <position position="528"/>
    </location>
    <ligand>
        <name>ATP</name>
        <dbReference type="ChEBI" id="CHEBI:30616"/>
    </ligand>
</feature>
<dbReference type="InterPro" id="IPR032387">
    <property type="entry name" value="ACAS_N"/>
</dbReference>
<keyword evidence="6" id="KW-0479">Metal-binding</keyword>
<proteinExistence type="inferred from homology"/>
<evidence type="ECO:0000256" key="2">
    <source>
        <dbReference type="ARBA" id="ARBA00022598"/>
    </source>
</evidence>